<feature type="transmembrane region" description="Helical" evidence="1">
    <location>
        <begin position="284"/>
        <end position="309"/>
    </location>
</feature>
<feature type="transmembrane region" description="Helical" evidence="1">
    <location>
        <begin position="32"/>
        <end position="53"/>
    </location>
</feature>
<proteinExistence type="predicted"/>
<evidence type="ECO:0000313" key="3">
    <source>
        <dbReference type="Proteomes" id="UP000028945"/>
    </source>
</evidence>
<dbReference type="Proteomes" id="UP000028945">
    <property type="component" value="Chromosome"/>
</dbReference>
<evidence type="ECO:0008006" key="4">
    <source>
        <dbReference type="Google" id="ProtNLM"/>
    </source>
</evidence>
<dbReference type="PANTHER" id="PTHR35804:SF1">
    <property type="entry name" value="LYSINE EXPORTER LYSO"/>
    <property type="match status" value="1"/>
</dbReference>
<gene>
    <name evidence="2" type="ORF">IX83_08555</name>
</gene>
<dbReference type="OrthoDB" id="5451742at2"/>
<keyword evidence="1" id="KW-0472">Membrane</keyword>
<keyword evidence="3" id="KW-1185">Reference proteome</keyword>
<feature type="transmembrane region" description="Helical" evidence="1">
    <location>
        <begin position="109"/>
        <end position="129"/>
    </location>
</feature>
<accession>A0A077DJS4</accession>
<dbReference type="AlphaFoldDB" id="A0A077DJS4"/>
<dbReference type="GO" id="GO:0005886">
    <property type="term" value="C:plasma membrane"/>
    <property type="evidence" value="ECO:0007669"/>
    <property type="project" value="TreeGrafter"/>
</dbReference>
<evidence type="ECO:0000256" key="1">
    <source>
        <dbReference type="SAM" id="Phobius"/>
    </source>
</evidence>
<sequence>MNVFVHAILPIFIALALGFVAGRILSHRSQQFLSKAQTLLIYILLLCIGFELSHNFPHFSAISTYIGWGVLYGIVTSLGSFFVVYLIYRTRAKKTTHATETTTPPTATLLDACLPCAIPILFFLVGVACAKSMQVLDLNTDLIPSSEHILWYLLFLIGSDLSRQLNLLKFPSKPFLWVPLFSILGAYLAAILLSFISDLTVLQAVLVSSGMGWYSLSGSLISSQYQASLGTIALCSDLTREILSIILIYVWGQKQTLSCIACAGATAMDVTLPIIKKNTDHSSLVLALYSGIVISFVVPLLLMATLSLLL</sequence>
<dbReference type="InterPro" id="IPR005642">
    <property type="entry name" value="LysO"/>
</dbReference>
<dbReference type="Pfam" id="PF03956">
    <property type="entry name" value="Lys_export"/>
    <property type="match status" value="2"/>
</dbReference>
<keyword evidence="1" id="KW-1133">Transmembrane helix</keyword>
<dbReference type="GO" id="GO:0015661">
    <property type="term" value="F:L-lysine efflux transmembrane transporter activity"/>
    <property type="evidence" value="ECO:0007669"/>
    <property type="project" value="InterPro"/>
</dbReference>
<dbReference type="EMBL" id="CP009238">
    <property type="protein sequence ID" value="AIL33343.1"/>
    <property type="molecule type" value="Genomic_DNA"/>
</dbReference>
<dbReference type="RefSeq" id="WP_038501284.1">
    <property type="nucleotide sequence ID" value="NZ_AFWK01000099.1"/>
</dbReference>
<evidence type="ECO:0000313" key="2">
    <source>
        <dbReference type="EMBL" id="AIL33343.1"/>
    </source>
</evidence>
<name>A0A077DJS4_9BURK</name>
<dbReference type="eggNOG" id="COG2431">
    <property type="taxonomic scope" value="Bacteria"/>
</dbReference>
<dbReference type="PANTHER" id="PTHR35804">
    <property type="entry name" value="LYSINE EXPORTER LYSO"/>
    <property type="match status" value="1"/>
</dbReference>
<feature type="transmembrane region" description="Helical" evidence="1">
    <location>
        <begin position="175"/>
        <end position="196"/>
    </location>
</feature>
<dbReference type="HOGENOM" id="CLU_045681_1_1_4"/>
<feature type="transmembrane region" description="Helical" evidence="1">
    <location>
        <begin position="65"/>
        <end position="88"/>
    </location>
</feature>
<organism evidence="2 3">
    <name type="scientific">Basilea psittacipulmonis DSM 24701</name>
    <dbReference type="NCBI Taxonomy" id="1072685"/>
    <lineage>
        <taxon>Bacteria</taxon>
        <taxon>Pseudomonadati</taxon>
        <taxon>Pseudomonadota</taxon>
        <taxon>Betaproteobacteria</taxon>
        <taxon>Burkholderiales</taxon>
        <taxon>Alcaligenaceae</taxon>
        <taxon>Basilea</taxon>
    </lineage>
</organism>
<dbReference type="KEGG" id="bpsi:IX83_08555"/>
<reference evidence="2 3" key="1">
    <citation type="journal article" date="2014" name="BMC Genomics">
        <title>A genomic perspective on a new bacterial genus and species from the Alcaligenaceae family, Basilea psittacipulmonis.</title>
        <authorList>
            <person name="Whiteson K.L."/>
            <person name="Hernandez D."/>
            <person name="Lazarevic V."/>
            <person name="Gaia N."/>
            <person name="Farinelli L."/>
            <person name="Francois P."/>
            <person name="Pilo P."/>
            <person name="Frey J."/>
            <person name="Schrenzel J."/>
        </authorList>
    </citation>
    <scope>NUCLEOTIDE SEQUENCE [LARGE SCALE GENOMIC DNA]</scope>
    <source>
        <strain evidence="2 3">DSM 24701</strain>
    </source>
</reference>
<protein>
    <recommendedName>
        <fullName evidence="4">Lysine exporter LysO family protein</fullName>
    </recommendedName>
</protein>
<keyword evidence="1" id="KW-0812">Transmembrane</keyword>
<feature type="transmembrane region" description="Helical" evidence="1">
    <location>
        <begin position="6"/>
        <end position="25"/>
    </location>
</feature>